<dbReference type="GO" id="GO:0016020">
    <property type="term" value="C:membrane"/>
    <property type="evidence" value="ECO:0007669"/>
    <property type="project" value="InterPro"/>
</dbReference>
<dbReference type="Pfam" id="PF00497">
    <property type="entry name" value="SBP_bac_3"/>
    <property type="match status" value="1"/>
</dbReference>
<dbReference type="Gene3D" id="3.40.190.10">
    <property type="entry name" value="Periplasmic binding protein-like II"/>
    <property type="match status" value="2"/>
</dbReference>
<dbReference type="PROSITE" id="PS01039">
    <property type="entry name" value="SBP_BACTERIAL_3"/>
    <property type="match status" value="1"/>
</dbReference>
<dbReference type="RefSeq" id="WP_115585817.1">
    <property type="nucleotide sequence ID" value="NZ_CP025544.1"/>
</dbReference>
<evidence type="ECO:0000313" key="8">
    <source>
        <dbReference type="Proteomes" id="UP000254834"/>
    </source>
</evidence>
<dbReference type="AlphaFoldDB" id="A0A345ZBY5"/>
<evidence type="ECO:0000256" key="4">
    <source>
        <dbReference type="RuleBase" id="RU003744"/>
    </source>
</evidence>
<evidence type="ECO:0008006" key="9">
    <source>
        <dbReference type="Google" id="ProtNLM"/>
    </source>
</evidence>
<evidence type="ECO:0000256" key="3">
    <source>
        <dbReference type="ARBA" id="ARBA00022729"/>
    </source>
</evidence>
<dbReference type="GO" id="GO:0015276">
    <property type="term" value="F:ligand-gated monoatomic ion channel activity"/>
    <property type="evidence" value="ECO:0007669"/>
    <property type="project" value="InterPro"/>
</dbReference>
<dbReference type="PANTHER" id="PTHR35936">
    <property type="entry name" value="MEMBRANE-BOUND LYTIC MUREIN TRANSGLYCOSYLASE F"/>
    <property type="match status" value="1"/>
</dbReference>
<evidence type="ECO:0000256" key="2">
    <source>
        <dbReference type="ARBA" id="ARBA00010333"/>
    </source>
</evidence>
<dbReference type="InterPro" id="IPR001638">
    <property type="entry name" value="Solute-binding_3/MltF_N"/>
</dbReference>
<accession>A0A345ZBY5</accession>
<dbReference type="GO" id="GO:0030313">
    <property type="term" value="C:cell envelope"/>
    <property type="evidence" value="ECO:0007669"/>
    <property type="project" value="UniProtKB-SubCell"/>
</dbReference>
<dbReference type="InterPro" id="IPR018313">
    <property type="entry name" value="SBP_3_CS"/>
</dbReference>
<evidence type="ECO:0000259" key="6">
    <source>
        <dbReference type="SMART" id="SM00079"/>
    </source>
</evidence>
<comment type="similarity">
    <text evidence="2 4">Belongs to the bacterial solute-binding protein 3 family.</text>
</comment>
<feature type="domain" description="Ionotropic glutamate receptor C-terminal" evidence="6">
    <location>
        <begin position="33"/>
        <end position="255"/>
    </location>
</feature>
<protein>
    <recommendedName>
        <fullName evidence="9">Amino acid ABC transporter substrate-binding protein</fullName>
    </recommendedName>
</protein>
<feature type="domain" description="Solute-binding protein family 3/N-terminal" evidence="5">
    <location>
        <begin position="33"/>
        <end position="255"/>
    </location>
</feature>
<dbReference type="PANTHER" id="PTHR35936:SF17">
    <property type="entry name" value="ARGININE-BINDING EXTRACELLULAR PROTEIN ARTP"/>
    <property type="match status" value="1"/>
</dbReference>
<evidence type="ECO:0000256" key="1">
    <source>
        <dbReference type="ARBA" id="ARBA00004196"/>
    </source>
</evidence>
<dbReference type="Proteomes" id="UP000254834">
    <property type="component" value="Chromosome"/>
</dbReference>
<dbReference type="KEGG" id="cdes:C0J27_03580"/>
<name>A0A345ZBY5_9BACT</name>
<evidence type="ECO:0000313" key="7">
    <source>
        <dbReference type="EMBL" id="AXK60802.1"/>
    </source>
</evidence>
<organism evidence="7 8">
    <name type="scientific">Candidatus Chromulinivorax destructor</name>
    <dbReference type="NCBI Taxonomy" id="2066483"/>
    <lineage>
        <taxon>Bacteria</taxon>
        <taxon>Candidatus Babelota</taxon>
        <taxon>Candidatus Babeliae</taxon>
        <taxon>Candidatus Babeliales</taxon>
        <taxon>Candidatus Chromulinivoraceae</taxon>
        <taxon>Candidatus Chromulinivorax</taxon>
    </lineage>
</organism>
<evidence type="ECO:0000259" key="5">
    <source>
        <dbReference type="SMART" id="SM00062"/>
    </source>
</evidence>
<sequence>MKKINAILACMFAISGLMFVRYMHTLKSCKENTLIVGTSADYPPYATINLETNEIVGFDIDIVRQVACRLGKKIELRDMPFNYLMFDLYLGQIDVIAAGLTPDEDRKKAVLFSKPYLTSDPLIIVTKKDQPPLSDITQLYGKSVAVNTGYTSDMFLSKYSEISLVRLKATADAIMALQANSIYAFATSQSSLSLFLSTQKTEHDFQFFTIPTTEDSYALAYQKNNEKLQQQIDDVLDQMEHDGTLQKIKKKWGFA</sequence>
<gene>
    <name evidence="7" type="ORF">C0J27_03580</name>
</gene>
<dbReference type="SMART" id="SM00062">
    <property type="entry name" value="PBPb"/>
    <property type="match status" value="1"/>
</dbReference>
<reference evidence="7 8" key="1">
    <citation type="submission" date="2017-12" db="EMBL/GenBank/DDBJ databases">
        <title>Chromulinavorax destructans is a abundant pathogen of dominant heterotrophic picoflagllates.</title>
        <authorList>
            <person name="Deeg C.M."/>
            <person name="Zimmer M."/>
            <person name="Suttle C.A."/>
        </authorList>
    </citation>
    <scope>NUCLEOTIDE SEQUENCE [LARGE SCALE GENOMIC DNA]</scope>
    <source>
        <strain evidence="7 8">SeV1</strain>
    </source>
</reference>
<comment type="subcellular location">
    <subcellularLocation>
        <location evidence="1">Cell envelope</location>
    </subcellularLocation>
</comment>
<dbReference type="OrthoDB" id="9811552at2"/>
<dbReference type="EMBL" id="CP025544">
    <property type="protein sequence ID" value="AXK60802.1"/>
    <property type="molecule type" value="Genomic_DNA"/>
</dbReference>
<dbReference type="InterPro" id="IPR001320">
    <property type="entry name" value="Iontro_rcpt_C"/>
</dbReference>
<keyword evidence="3" id="KW-0732">Signal</keyword>
<dbReference type="SUPFAM" id="SSF53850">
    <property type="entry name" value="Periplasmic binding protein-like II"/>
    <property type="match status" value="1"/>
</dbReference>
<keyword evidence="8" id="KW-1185">Reference proteome</keyword>
<dbReference type="SMART" id="SM00079">
    <property type="entry name" value="PBPe"/>
    <property type="match status" value="1"/>
</dbReference>
<proteinExistence type="inferred from homology"/>